<evidence type="ECO:0000313" key="2">
    <source>
        <dbReference type="Proteomes" id="UP000628854"/>
    </source>
</evidence>
<evidence type="ECO:0000313" key="1">
    <source>
        <dbReference type="EMBL" id="GGB70042.1"/>
    </source>
</evidence>
<proteinExistence type="predicted"/>
<organism evidence="1 2">
    <name type="scientific">Henriciella pelagia</name>
    <dbReference type="NCBI Taxonomy" id="1977912"/>
    <lineage>
        <taxon>Bacteria</taxon>
        <taxon>Pseudomonadati</taxon>
        <taxon>Pseudomonadota</taxon>
        <taxon>Alphaproteobacteria</taxon>
        <taxon>Hyphomonadales</taxon>
        <taxon>Hyphomonadaceae</taxon>
        <taxon>Henriciella</taxon>
    </lineage>
</organism>
<protein>
    <recommendedName>
        <fullName evidence="3">DNA-directed DNA polymerase</fullName>
    </recommendedName>
</protein>
<comment type="caution">
    <text evidence="1">The sequence shown here is derived from an EMBL/GenBank/DDBJ whole genome shotgun (WGS) entry which is preliminary data.</text>
</comment>
<reference evidence="2" key="1">
    <citation type="journal article" date="2019" name="Int. J. Syst. Evol. Microbiol.">
        <title>The Global Catalogue of Microorganisms (GCM) 10K type strain sequencing project: providing services to taxonomists for standard genome sequencing and annotation.</title>
        <authorList>
            <consortium name="The Broad Institute Genomics Platform"/>
            <consortium name="The Broad Institute Genome Sequencing Center for Infectious Disease"/>
            <person name="Wu L."/>
            <person name="Ma J."/>
        </authorList>
    </citation>
    <scope>NUCLEOTIDE SEQUENCE [LARGE SCALE GENOMIC DNA]</scope>
    <source>
        <strain evidence="2">CGMCC 1.15928</strain>
    </source>
</reference>
<accession>A0ABQ1JJR4</accession>
<evidence type="ECO:0008006" key="3">
    <source>
        <dbReference type="Google" id="ProtNLM"/>
    </source>
</evidence>
<gene>
    <name evidence="1" type="ORF">GCM10011503_18400</name>
</gene>
<dbReference type="InterPro" id="IPR043502">
    <property type="entry name" value="DNA/RNA_pol_sf"/>
</dbReference>
<dbReference type="InterPro" id="IPR036397">
    <property type="entry name" value="RNaseH_sf"/>
</dbReference>
<dbReference type="Proteomes" id="UP000628854">
    <property type="component" value="Unassembled WGS sequence"/>
</dbReference>
<sequence length="912" mass="102597">MPPLTDLDLAVRAFSYKPERKPLGYFYDRQQADLTSDWEIIFDTETTTDNSQKLRIGICQVRKSGKLQGEFLFVADDLPASDLAVAIAYCDEHNLELITVEEFRHEIILKIGYHANGTIIGHNLPYDIARIATDSSEARLSMRGGFRFEVSPDIYQPNIRVKQLNPSASLIDFAAPAKQFTGRGMRKRGVKVPVNRGCFIDTKTISSALLTGRFSLKRLCKRLGVATQKHETEEHGGPLSFDYIDYARADVQATWECYSTLKALYASYGLDTPLNKILSEASIGKALLKRMGIKPYLHRGWDGIAPDIMGALMATFFGGRAEVRNRRVIKEVFHCDFKSMYPTNNALLGLHEFLIADSIEHYDATEDVRSILRDIELEDLQKPETWKRLCAIVKLKPRGDVLPARAQYDPDKDTLTIGLNHIHSDHSLWYTLPDVIASKLLTGQTPIIEEAIGFRAGRPQKGLRAINLLGREDFHFDPTRSDMFVELINMRDGAKAAKDAIEKQLKILANSACYGIFAEVIRDDHPKPKPISYVGLDGEPQSFETKAVEEPGKFFNPLLATLITGSSRLMLACAECVAIREELDWAFCDTDSIALARTDGMSRTDFHDRAKRVVDWFAALNPYNAAGSILQPEKVNYHPKHKGLVEPLYCWAISAKRYSLFNLSAEKTPIIRKASAHGLGHLMSPYDETNPAKGVPDPSVSLSEIGVQRWQYDYWYFTISAALNGTPNQVRLDFHPALKLPAIQRYTASSPALLHWMKTFNEGKSYADQAKPFGFMAIPMRRKRVHSALEVAVVDPSKRGRPTKSPQSKIYPVAPFDRDPQEILKSVFCRESGEPITSDRLETYAEALATYHLSSEMKFDNGERFDRGRTERRHVRVRSVGLIGKEANKVGDFGEDRAVEVCTISFDCKQNS</sequence>
<dbReference type="InterPro" id="IPR012337">
    <property type="entry name" value="RNaseH-like_sf"/>
</dbReference>
<keyword evidence="2" id="KW-1185">Reference proteome</keyword>
<dbReference type="SUPFAM" id="SSF56672">
    <property type="entry name" value="DNA/RNA polymerases"/>
    <property type="match status" value="1"/>
</dbReference>
<dbReference type="SUPFAM" id="SSF53098">
    <property type="entry name" value="Ribonuclease H-like"/>
    <property type="match status" value="1"/>
</dbReference>
<dbReference type="Gene3D" id="3.30.420.10">
    <property type="entry name" value="Ribonuclease H-like superfamily/Ribonuclease H"/>
    <property type="match status" value="1"/>
</dbReference>
<dbReference type="EMBL" id="BMKF01000002">
    <property type="protein sequence ID" value="GGB70042.1"/>
    <property type="molecule type" value="Genomic_DNA"/>
</dbReference>
<name>A0ABQ1JJR4_9PROT</name>